<keyword evidence="2" id="KW-0285">Flavoprotein</keyword>
<dbReference type="AlphaFoldDB" id="A0A6A6UZ79"/>
<dbReference type="InterPro" id="IPR036188">
    <property type="entry name" value="FAD/NAD-bd_sf"/>
</dbReference>
<dbReference type="PANTHER" id="PTHR42877:SF8">
    <property type="entry name" value="MONOOXYGENASE"/>
    <property type="match status" value="1"/>
</dbReference>
<dbReference type="Pfam" id="PF00743">
    <property type="entry name" value="FMO-like"/>
    <property type="match status" value="1"/>
</dbReference>
<dbReference type="EMBL" id="MU006603">
    <property type="protein sequence ID" value="KAF2742826.1"/>
    <property type="molecule type" value="Genomic_DNA"/>
</dbReference>
<dbReference type="PANTHER" id="PTHR42877">
    <property type="entry name" value="L-ORNITHINE N(5)-MONOOXYGENASE-RELATED"/>
    <property type="match status" value="1"/>
</dbReference>
<feature type="region of interest" description="Disordered" evidence="5">
    <location>
        <begin position="1"/>
        <end position="23"/>
    </location>
</feature>
<dbReference type="Proteomes" id="UP000799440">
    <property type="component" value="Unassembled WGS sequence"/>
</dbReference>
<dbReference type="GO" id="GO:0050660">
    <property type="term" value="F:flavin adenine dinucleotide binding"/>
    <property type="evidence" value="ECO:0007669"/>
    <property type="project" value="InterPro"/>
</dbReference>
<dbReference type="InterPro" id="IPR051209">
    <property type="entry name" value="FAD-bind_Monooxygenase_sf"/>
</dbReference>
<comment type="similarity">
    <text evidence="1">Belongs to the FAD-binding monooxygenase family.</text>
</comment>
<feature type="compositionally biased region" description="Basic and acidic residues" evidence="5">
    <location>
        <begin position="14"/>
        <end position="23"/>
    </location>
</feature>
<keyword evidence="4" id="KW-0560">Oxidoreductase</keyword>
<evidence type="ECO:0000256" key="3">
    <source>
        <dbReference type="ARBA" id="ARBA00022827"/>
    </source>
</evidence>
<dbReference type="OrthoDB" id="74360at2759"/>
<dbReference type="GO" id="GO:0004499">
    <property type="term" value="F:N,N-dimethylaniline monooxygenase activity"/>
    <property type="evidence" value="ECO:0007669"/>
    <property type="project" value="InterPro"/>
</dbReference>
<dbReference type="SUPFAM" id="SSF51905">
    <property type="entry name" value="FAD/NAD(P)-binding domain"/>
    <property type="match status" value="1"/>
</dbReference>
<dbReference type="Gene3D" id="3.50.50.60">
    <property type="entry name" value="FAD/NAD(P)-binding domain"/>
    <property type="match status" value="2"/>
</dbReference>
<evidence type="ECO:0000313" key="7">
    <source>
        <dbReference type="Proteomes" id="UP000799440"/>
    </source>
</evidence>
<protein>
    <submittedName>
        <fullName evidence="6">Cyclohexanone monooxygenase</fullName>
    </submittedName>
</protein>
<name>A0A6A6UZ79_9PLEO</name>
<sequence length="599" mass="68400">MAAEEPVIESPYTLRDEPKTNGLDKKDDVVFGERDPVTGLVNQWHSQPRKLRIVHIGAGATGLLTAYKMRNQLQNYELVCYEKNTSIGGTWFENQYPGCACDVPAHVYTYTFLPNPKWSSYYAYTDEILAYFQKFHDDQKLAEFIRLEHRVLGARWHEDKGQWEVKIQHGDDVFSDWCDILMNGSGLLNQWKWPEIKGLHSFKSVLLHSAHWDRSVDYSGKRVAVLGTGSSSIQIVPQVQKLATKVECYLRSPTWISPPMPRVPVTVPTPAEPIPETIANPLVQQYVFRQDEIDYLTKNPDELLKYRKKIEGAINRGFAIFYKNTEASAMAEWYMREEMKKRLPNNPELQAKLIPSWPPGCRRLTPGDGYLEALCAPNVECHYDEITSIDGTGLTTADGSRQEVDIIVCATGFDMAWTPHFTLHGVDGVDIKDAWNPLPQSYMGIAAPGFPNYWVMNGPRGALGNGTVLPSFEVQIEYVIKAAKKMQTDRIKAFDVRADITDKLNEYIDKWMETAVFSAGCKSWYKNNTVDGKVMCWGGSSIHYLKTIKTPRWEHYNIRYLDDDPWGFLGNGRIKAEVEDDEEGMTTYLRNEDVPWELH</sequence>
<dbReference type="GO" id="GO:0050661">
    <property type="term" value="F:NADP binding"/>
    <property type="evidence" value="ECO:0007669"/>
    <property type="project" value="InterPro"/>
</dbReference>
<proteinExistence type="inferred from homology"/>
<dbReference type="InterPro" id="IPR020946">
    <property type="entry name" value="Flavin_mOase-like"/>
</dbReference>
<organism evidence="6 7">
    <name type="scientific">Sporormia fimetaria CBS 119925</name>
    <dbReference type="NCBI Taxonomy" id="1340428"/>
    <lineage>
        <taxon>Eukaryota</taxon>
        <taxon>Fungi</taxon>
        <taxon>Dikarya</taxon>
        <taxon>Ascomycota</taxon>
        <taxon>Pezizomycotina</taxon>
        <taxon>Dothideomycetes</taxon>
        <taxon>Pleosporomycetidae</taxon>
        <taxon>Pleosporales</taxon>
        <taxon>Sporormiaceae</taxon>
        <taxon>Sporormia</taxon>
    </lineage>
</organism>
<gene>
    <name evidence="6" type="ORF">M011DRAFT_481296</name>
</gene>
<keyword evidence="7" id="KW-1185">Reference proteome</keyword>
<evidence type="ECO:0000256" key="5">
    <source>
        <dbReference type="SAM" id="MobiDB-lite"/>
    </source>
</evidence>
<keyword evidence="3" id="KW-0274">FAD</keyword>
<evidence type="ECO:0000256" key="2">
    <source>
        <dbReference type="ARBA" id="ARBA00022630"/>
    </source>
</evidence>
<reference evidence="6" key="1">
    <citation type="journal article" date="2020" name="Stud. Mycol.">
        <title>101 Dothideomycetes genomes: a test case for predicting lifestyles and emergence of pathogens.</title>
        <authorList>
            <person name="Haridas S."/>
            <person name="Albert R."/>
            <person name="Binder M."/>
            <person name="Bloem J."/>
            <person name="Labutti K."/>
            <person name="Salamov A."/>
            <person name="Andreopoulos B."/>
            <person name="Baker S."/>
            <person name="Barry K."/>
            <person name="Bills G."/>
            <person name="Bluhm B."/>
            <person name="Cannon C."/>
            <person name="Castanera R."/>
            <person name="Culley D."/>
            <person name="Daum C."/>
            <person name="Ezra D."/>
            <person name="Gonzalez J."/>
            <person name="Henrissat B."/>
            <person name="Kuo A."/>
            <person name="Liang C."/>
            <person name="Lipzen A."/>
            <person name="Lutzoni F."/>
            <person name="Magnuson J."/>
            <person name="Mondo S."/>
            <person name="Nolan M."/>
            <person name="Ohm R."/>
            <person name="Pangilinan J."/>
            <person name="Park H.-J."/>
            <person name="Ramirez L."/>
            <person name="Alfaro M."/>
            <person name="Sun H."/>
            <person name="Tritt A."/>
            <person name="Yoshinaga Y."/>
            <person name="Zwiers L.-H."/>
            <person name="Turgeon B."/>
            <person name="Goodwin S."/>
            <person name="Spatafora J."/>
            <person name="Crous P."/>
            <person name="Grigoriev I."/>
        </authorList>
    </citation>
    <scope>NUCLEOTIDE SEQUENCE</scope>
    <source>
        <strain evidence="6">CBS 119925</strain>
    </source>
</reference>
<keyword evidence="6" id="KW-0503">Monooxygenase</keyword>
<evidence type="ECO:0000313" key="6">
    <source>
        <dbReference type="EMBL" id="KAF2742826.1"/>
    </source>
</evidence>
<evidence type="ECO:0000256" key="1">
    <source>
        <dbReference type="ARBA" id="ARBA00010139"/>
    </source>
</evidence>
<accession>A0A6A6UZ79</accession>
<evidence type="ECO:0000256" key="4">
    <source>
        <dbReference type="ARBA" id="ARBA00023002"/>
    </source>
</evidence>